<dbReference type="STRING" id="362413.RC62_2469"/>
<accession>A0A0Q0RMS9</accession>
<proteinExistence type="predicted"/>
<dbReference type="AlphaFoldDB" id="A0A0Q0RMS9"/>
<comment type="caution">
    <text evidence="1">The sequence shown here is derived from an EMBL/GenBank/DDBJ whole genome shotgun (WGS) entry which is preliminary data.</text>
</comment>
<organism evidence="1 2">
    <name type="scientific">Flavobacterium aquidurense</name>
    <dbReference type="NCBI Taxonomy" id="362413"/>
    <lineage>
        <taxon>Bacteria</taxon>
        <taxon>Pseudomonadati</taxon>
        <taxon>Bacteroidota</taxon>
        <taxon>Flavobacteriia</taxon>
        <taxon>Flavobacteriales</taxon>
        <taxon>Flavobacteriaceae</taxon>
        <taxon>Flavobacterium</taxon>
    </lineage>
</organism>
<dbReference type="Proteomes" id="UP000050443">
    <property type="component" value="Unassembled WGS sequence"/>
</dbReference>
<sequence>MYLFNRLFISGFRFLPLLCSHFVISRNDKKSNKNVLIKPKALALIGAASFFAGVRHKRYSGQQETAPENCP</sequence>
<protein>
    <submittedName>
        <fullName evidence="1">Uncharacterized protein</fullName>
    </submittedName>
</protein>
<evidence type="ECO:0000313" key="2">
    <source>
        <dbReference type="Proteomes" id="UP000050443"/>
    </source>
</evidence>
<dbReference type="PATRIC" id="fig|362413.3.peg.2413"/>
<gene>
    <name evidence="1" type="ORF">RC62_2469</name>
</gene>
<name>A0A0Q0RMS9_9FLAO</name>
<evidence type="ECO:0000313" key="1">
    <source>
        <dbReference type="EMBL" id="KQB37303.1"/>
    </source>
</evidence>
<reference evidence="1 2" key="1">
    <citation type="submission" date="2014-09" db="EMBL/GenBank/DDBJ databases">
        <title>Genome sequence of Flavobacterium aquidurense RC62.</title>
        <authorList>
            <person name="Kim J.F."/>
            <person name="Kwak M.-J."/>
        </authorList>
    </citation>
    <scope>NUCLEOTIDE SEQUENCE [LARGE SCALE GENOMIC DNA]</scope>
    <source>
        <strain evidence="1 2">RC62</strain>
    </source>
</reference>
<dbReference type="EMBL" id="JRLF01000015">
    <property type="protein sequence ID" value="KQB37303.1"/>
    <property type="molecule type" value="Genomic_DNA"/>
</dbReference>